<name>A0A2U3L7I9_9BACT</name>
<accession>A0A2U3L7I9</accession>
<protein>
    <submittedName>
        <fullName evidence="1">Uncharacterized protein</fullName>
    </submittedName>
</protein>
<dbReference type="NCBIfam" id="TIGR03803">
    <property type="entry name" value="Gloeo_Verruco"/>
    <property type="match status" value="6"/>
</dbReference>
<evidence type="ECO:0000313" key="1">
    <source>
        <dbReference type="EMBL" id="SPF47873.1"/>
    </source>
</evidence>
<organism evidence="1 2">
    <name type="scientific">Candidatus Sulfotelmatobacter kueseliae</name>
    <dbReference type="NCBI Taxonomy" id="2042962"/>
    <lineage>
        <taxon>Bacteria</taxon>
        <taxon>Pseudomonadati</taxon>
        <taxon>Acidobacteriota</taxon>
        <taxon>Terriglobia</taxon>
        <taxon>Terriglobales</taxon>
        <taxon>Candidatus Korobacteraceae</taxon>
        <taxon>Candidatus Sulfotelmatobacter</taxon>
    </lineage>
</organism>
<dbReference type="InterPro" id="IPR011042">
    <property type="entry name" value="6-blade_b-propeller_TolB-like"/>
</dbReference>
<dbReference type="Proteomes" id="UP000238701">
    <property type="component" value="Unassembled WGS sequence"/>
</dbReference>
<dbReference type="Gene3D" id="2.120.10.30">
    <property type="entry name" value="TolB, C-terminal domain"/>
    <property type="match status" value="1"/>
</dbReference>
<dbReference type="OrthoDB" id="98197at2"/>
<sequence>MQRTKRWAIFIPIFAIMTVALLLASSAAASSYKILHVFDWAQHPTGNLVRDAAGNLYGTTAYGAGSGCNEGGCGIVWKLAPNPKGAWTYSILHVFTGADGANPCGGLVLDAAGNLYDTTELGGANGMGTVFKLAHNPNGTWTESVLYSFTGDAYNPVAGVILDAAGNLYGTTLSGGMSWGAVFKLAHNPDGTWTESGLHSFAGGGDGDGAYPESGLVFDGAGNLYGTTVFGGTTCGWGYDNFGCGTLFKLKPNLDGSWTYSVAYSFLGLLSSLFGNYPMSGLIFDCAGNLYGISSGGEEHYGVVFRLAPNSDETWTETDLYSFTRKDGFVGGEPSVGPPVAGLTFHGGSLYGATEYGGDLNACPPYGCGVVFKLTSGAGGWSETVLHAFLGYGMYPQGGVTFDPVGNLYGTVANGGSSHNYGLVFEITP</sequence>
<dbReference type="EMBL" id="OMOD01000176">
    <property type="protein sequence ID" value="SPF47873.1"/>
    <property type="molecule type" value="Genomic_DNA"/>
</dbReference>
<evidence type="ECO:0000313" key="2">
    <source>
        <dbReference type="Proteomes" id="UP000238701"/>
    </source>
</evidence>
<reference evidence="2" key="1">
    <citation type="submission" date="2018-02" db="EMBL/GenBank/DDBJ databases">
        <authorList>
            <person name="Hausmann B."/>
        </authorList>
    </citation>
    <scope>NUCLEOTIDE SEQUENCE [LARGE SCALE GENOMIC DNA]</scope>
    <source>
        <strain evidence="2">Peat soil MAG SbA1</strain>
    </source>
</reference>
<gene>
    <name evidence="1" type="ORF">SBA1_790006</name>
</gene>
<dbReference type="AlphaFoldDB" id="A0A2U3L7I9"/>
<proteinExistence type="predicted"/>
<dbReference type="InterPro" id="IPR022519">
    <property type="entry name" value="Gloeo/Verruco_rpt"/>
</dbReference>